<evidence type="ECO:0000256" key="2">
    <source>
        <dbReference type="ARBA" id="ARBA00022737"/>
    </source>
</evidence>
<feature type="chain" id="PRO_5016275506" evidence="4">
    <location>
        <begin position="28"/>
        <end position="1856"/>
    </location>
</feature>
<evidence type="ECO:0000256" key="3">
    <source>
        <dbReference type="ARBA" id="ARBA00022837"/>
    </source>
</evidence>
<dbReference type="InterPro" id="IPR017897">
    <property type="entry name" value="Thrombospondin_3_rpt"/>
</dbReference>
<dbReference type="PROSITE" id="PS50835">
    <property type="entry name" value="IG_LIKE"/>
    <property type="match status" value="1"/>
</dbReference>
<keyword evidence="2" id="KW-0677">Repeat</keyword>
<dbReference type="Proteomes" id="UP000249620">
    <property type="component" value="Unassembled WGS sequence"/>
</dbReference>
<accession>A0A327Z444</accession>
<dbReference type="InterPro" id="IPR028974">
    <property type="entry name" value="TSP_type-3_rpt"/>
</dbReference>
<dbReference type="SMART" id="SM00089">
    <property type="entry name" value="PKD"/>
    <property type="match status" value="8"/>
</dbReference>
<dbReference type="Gene3D" id="2.40.10.10">
    <property type="entry name" value="Trypsin-like serine proteases"/>
    <property type="match status" value="5"/>
</dbReference>
<keyword evidence="1 4" id="KW-0732">Signal</keyword>
<dbReference type="InterPro" id="IPR025667">
    <property type="entry name" value="SprB_repeat"/>
</dbReference>
<gene>
    <name evidence="7" type="ORF">B0I03_101330</name>
</gene>
<name>A0A327Z444_9FLAO</name>
<sequence>MKTKLFKLRTKLIFSLLLISLFGFSQTTYDFTTPAVLTNTGTWITQADITIGGVAYRLTSGGNGGFTNQATGGVSNSNCLRKDGAGGDSFSLQRLDGQPFQFYGIWVNHESMNSYSAFYTLPPWYTLTASTFQYQDMTPMTPGTAWNNYTSSSIPISSGAGGITVTSVSIFFPAILHYAIDNIVVGPVAAPSLSATTSSTNVSCNGGSNGTATVVASGGTSPYAYSWSPSGGTAATATGLSAGVYTCTITDNVGASITRNFTITQPTALSLTPASQTNIACNGGSTGAASVNVATGGAGGYTYNWTPGNPTGDGTTSVTGLTAGTWTCTVTDANGCTRSQNFTITQPTALSLTPSSQTNIACNGGTTGAASVNVATGGAGGYTYNWTPGNPTGDGTTSVTGLTAGTWTCTVTDANGCTTSRNFTVTQPTALALTPSSQTNVACNGGANGAASVNVATGGAGGYTYNWTPGNPLGDGTTSVTGLTAGTWTCTVTDANGCTTSRNFTITQPTALSLTAASQTNVACNGGANGAASVNVATGGAGGYTYNWTPGNPTGDGTTSVTGLTAGTWTCTVTDANGCTSSVNFTVTQPTALALTPSSQTNIACNGGSTGAASVNVATGGAGGYTYNWTPGNPTGDGTTSVTGLTAGTWTCTVTDANGCTSSVNFTVTQPTALSLTPASQTNIACNGGSTGAASVNAATGGAGGYTYNWTPGNPTGDGTTSVTGLTAGTWTCTVTDVNGCTSSVNFTVTQPTAMSATTSQTSVSCNGGSNGSATVSVTGGAGGYTYSWSPSGGTGATASGLAVGTYTVTITDANSCQITRNFTITQPTAMSATTSQTNVSCNGGSNGTATVSVSGGAGGYTYSWSPSGGTAATATGLAVGTYTVTITDANSCQITRSFTITQPTALVASASAQTNVSCNGGSNGSATVAVTGGAGGYTYSWSPSGGTAATATGLSAGTYTVTVTDANSCVTTQSFTITQPTALSASTSQTNVSCNGGSNGTATVVATGGVGSYTYSWAPSGGTGATASGLVAGTYTVTITDANSCQITRTFTITQPPVLVANASAQTNVSCNGGSNGSATVGVVGGTPGYTYSWAPSGGTAATASGLSVGTYIVTVTDANGCSATQSFTITQPTALIASASSQSNVSCNGGSNGTATVAVTGGTGAYTYSWAPSGGTAATATGLAAGTYTVTVTDANACMATQSFTITQPTALVASASAQTNVSCNGGFNGSATVTVTGGTGSYTYLWAPSGGTAATASGLVAGSYTVTVTDANGCMATQSFTITQPTVLVASASAQTNVSCNGGSNGSATVAVTGGAGGYTYSWLPTGGTAATATGLAAGTYTVTVTDANGCTASQSFTITQPTVLDGTTFKTDVSCNGGSNGTATVSITGGTGPYTYSWLPSGGTNATATGLVAGTYSVTVTDSNGCQITRTVVVAEPTVLAVASTNQTDVSCVGSSDGQAAVVISGGTAPYTYSWSPTGGTAATASGLIAGTYTVTVIDANGCSLNQTFTIGTVLDVTNPTIVAPADVNVTANTGCSATGVVLGVPVVSDNCLVASFSSNAPSSFPVGTTVVTWTVVDGLGNTATATQNVVVQDVTPPTVTVQNITIALDNTGVTTITSSMVDNGSTDNCAIASITVSQDTFDCSNEGANVIVVTVTDIHGNSATSNVTVTITNAFADTDSDGVKDNCDDDDDNDGVLDTNDNCQFVQNAGQEDNDSDGLGDICDDDDDNDGVLDTNDNCQFTYNPGQEDIDNDGMGDVCDLIEINVSQAFTPNGDGINDTWLIINIENHPNSFVRVFNRWGDEVFSKRNYQSDWDGTNRGKDLPEAGSYYYQIDLDGNGSVDHDGWIYITR</sequence>
<feature type="domain" description="HYR" evidence="5">
    <location>
        <begin position="1519"/>
        <end position="1598"/>
    </location>
</feature>
<dbReference type="InterPro" id="IPR007110">
    <property type="entry name" value="Ig-like_dom"/>
</dbReference>
<dbReference type="NCBIfam" id="TIGR04131">
    <property type="entry name" value="Bac_Flav_CTERM"/>
    <property type="match status" value="1"/>
</dbReference>
<dbReference type="RefSeq" id="WP_111565736.1">
    <property type="nucleotide sequence ID" value="NZ_QLMI01000001.1"/>
</dbReference>
<protein>
    <submittedName>
        <fullName evidence="7">Gliding motility-associated-like protein</fullName>
    </submittedName>
</protein>
<dbReference type="Pfam" id="PF02494">
    <property type="entry name" value="HYR"/>
    <property type="match status" value="1"/>
</dbReference>
<dbReference type="GO" id="GO:0007155">
    <property type="term" value="P:cell adhesion"/>
    <property type="evidence" value="ECO:0007669"/>
    <property type="project" value="InterPro"/>
</dbReference>
<proteinExistence type="predicted"/>
<dbReference type="Pfam" id="PF13573">
    <property type="entry name" value="SprB"/>
    <property type="match status" value="17"/>
</dbReference>
<keyword evidence="3" id="KW-0106">Calcium</keyword>
<dbReference type="InterPro" id="IPR003367">
    <property type="entry name" value="Thrombospondin_3-like_rpt"/>
</dbReference>
<dbReference type="Gene3D" id="2.60.40.740">
    <property type="match status" value="10"/>
</dbReference>
<evidence type="ECO:0000259" key="6">
    <source>
        <dbReference type="PROSITE" id="PS50835"/>
    </source>
</evidence>
<evidence type="ECO:0000256" key="4">
    <source>
        <dbReference type="SAM" id="SignalP"/>
    </source>
</evidence>
<dbReference type="PANTHER" id="PTHR10199">
    <property type="entry name" value="THROMBOSPONDIN"/>
    <property type="match status" value="1"/>
</dbReference>
<dbReference type="Pfam" id="PF13585">
    <property type="entry name" value="CHU_C"/>
    <property type="match status" value="1"/>
</dbReference>
<dbReference type="OrthoDB" id="9805017at2"/>
<feature type="domain" description="Ig-like" evidence="6">
    <location>
        <begin position="191"/>
        <end position="264"/>
    </location>
</feature>
<dbReference type="Pfam" id="PF02412">
    <property type="entry name" value="TSP_3"/>
    <property type="match status" value="2"/>
</dbReference>
<dbReference type="InterPro" id="IPR022409">
    <property type="entry name" value="PKD/Chitinase_dom"/>
</dbReference>
<dbReference type="InterPro" id="IPR043504">
    <property type="entry name" value="Peptidase_S1_PA_chymotrypsin"/>
</dbReference>
<reference evidence="7 8" key="1">
    <citation type="submission" date="2018-06" db="EMBL/GenBank/DDBJ databases">
        <title>Genomic Encyclopedia of Type Strains, Phase III (KMG-III): the genomes of soil and plant-associated and newly described type strains.</title>
        <authorList>
            <person name="Whitman W."/>
        </authorList>
    </citation>
    <scope>NUCLEOTIDE SEQUENCE [LARGE SCALE GENOMIC DNA]</scope>
    <source>
        <strain evidence="7 8">CGMCC 1.12398</strain>
    </source>
</reference>
<dbReference type="InterPro" id="IPR003410">
    <property type="entry name" value="HYR_dom"/>
</dbReference>
<evidence type="ECO:0000313" key="8">
    <source>
        <dbReference type="Proteomes" id="UP000249620"/>
    </source>
</evidence>
<evidence type="ECO:0000313" key="7">
    <source>
        <dbReference type="EMBL" id="RAK25169.1"/>
    </source>
</evidence>
<dbReference type="PROSITE" id="PS51234">
    <property type="entry name" value="TSP3"/>
    <property type="match status" value="1"/>
</dbReference>
<comment type="caution">
    <text evidence="7">The sequence shown here is derived from an EMBL/GenBank/DDBJ whole genome shotgun (WGS) entry which is preliminary data.</text>
</comment>
<keyword evidence="8" id="KW-1185">Reference proteome</keyword>
<evidence type="ECO:0000256" key="1">
    <source>
        <dbReference type="ARBA" id="ARBA00022729"/>
    </source>
</evidence>
<dbReference type="InterPro" id="IPR026341">
    <property type="entry name" value="T9SS_type_B"/>
</dbReference>
<dbReference type="PROSITE" id="PS50825">
    <property type="entry name" value="HYR"/>
    <property type="match status" value="1"/>
</dbReference>
<dbReference type="GO" id="GO:0005509">
    <property type="term" value="F:calcium ion binding"/>
    <property type="evidence" value="ECO:0007669"/>
    <property type="project" value="InterPro"/>
</dbReference>
<dbReference type="Gene3D" id="4.10.1080.10">
    <property type="entry name" value="TSP type-3 repeat"/>
    <property type="match status" value="1"/>
</dbReference>
<evidence type="ECO:0000259" key="5">
    <source>
        <dbReference type="PROSITE" id="PS50825"/>
    </source>
</evidence>
<organism evidence="7 8">
    <name type="scientific">Flavobacterium aquaticum</name>
    <dbReference type="NCBI Taxonomy" id="1236486"/>
    <lineage>
        <taxon>Bacteria</taxon>
        <taxon>Pseudomonadati</taxon>
        <taxon>Bacteroidota</taxon>
        <taxon>Flavobacteriia</taxon>
        <taxon>Flavobacteriales</taxon>
        <taxon>Flavobacteriaceae</taxon>
        <taxon>Flavobacterium</taxon>
    </lineage>
</organism>
<feature type="signal peptide" evidence="4">
    <location>
        <begin position="1"/>
        <end position="27"/>
    </location>
</feature>
<dbReference type="EMBL" id="QLMI01000001">
    <property type="protein sequence ID" value="RAK25169.1"/>
    <property type="molecule type" value="Genomic_DNA"/>
</dbReference>
<dbReference type="SUPFAM" id="SSF103647">
    <property type="entry name" value="TSP type-3 repeat"/>
    <property type="match status" value="1"/>
</dbReference>